<keyword evidence="3" id="KW-0949">S-adenosyl-L-methionine</keyword>
<protein>
    <submittedName>
        <fullName evidence="5">Methyltransferase domain-containing protein</fullName>
    </submittedName>
</protein>
<accession>A0A1X7FJL0</accession>
<gene>
    <name evidence="5" type="ORF">SAMN06295900_109111</name>
</gene>
<dbReference type="SUPFAM" id="SSF53335">
    <property type="entry name" value="S-adenosyl-L-methionine-dependent methyltransferases"/>
    <property type="match status" value="1"/>
</dbReference>
<evidence type="ECO:0000259" key="4">
    <source>
        <dbReference type="Pfam" id="PF13649"/>
    </source>
</evidence>
<organism evidence="5 6">
    <name type="scientific">Trinickia caryophylli</name>
    <name type="common">Paraburkholderia caryophylli</name>
    <dbReference type="NCBI Taxonomy" id="28094"/>
    <lineage>
        <taxon>Bacteria</taxon>
        <taxon>Pseudomonadati</taxon>
        <taxon>Pseudomonadota</taxon>
        <taxon>Betaproteobacteria</taxon>
        <taxon>Burkholderiales</taxon>
        <taxon>Burkholderiaceae</taxon>
        <taxon>Trinickia</taxon>
    </lineage>
</organism>
<dbReference type="PANTHER" id="PTHR43464">
    <property type="entry name" value="METHYLTRANSFERASE"/>
    <property type="match status" value="1"/>
</dbReference>
<dbReference type="EMBL" id="FXAH01000009">
    <property type="protein sequence ID" value="SMF53320.1"/>
    <property type="molecule type" value="Genomic_DNA"/>
</dbReference>
<dbReference type="STRING" id="28094.SAMN06295900_109111"/>
<dbReference type="OrthoDB" id="9777638at2"/>
<dbReference type="AlphaFoldDB" id="A0A1X7FJL0"/>
<dbReference type="CDD" id="cd02440">
    <property type="entry name" value="AdoMet_MTases"/>
    <property type="match status" value="1"/>
</dbReference>
<evidence type="ECO:0000256" key="3">
    <source>
        <dbReference type="ARBA" id="ARBA00022691"/>
    </source>
</evidence>
<keyword evidence="1 5" id="KW-0489">Methyltransferase</keyword>
<dbReference type="GO" id="GO:0032259">
    <property type="term" value="P:methylation"/>
    <property type="evidence" value="ECO:0007669"/>
    <property type="project" value="UniProtKB-KW"/>
</dbReference>
<keyword evidence="2 5" id="KW-0808">Transferase</keyword>
<dbReference type="InterPro" id="IPR029063">
    <property type="entry name" value="SAM-dependent_MTases_sf"/>
</dbReference>
<dbReference type="Gene3D" id="3.40.50.150">
    <property type="entry name" value="Vaccinia Virus protein VP39"/>
    <property type="match status" value="1"/>
</dbReference>
<evidence type="ECO:0000313" key="5">
    <source>
        <dbReference type="EMBL" id="SMF53320.1"/>
    </source>
</evidence>
<dbReference type="InterPro" id="IPR041698">
    <property type="entry name" value="Methyltransf_25"/>
</dbReference>
<name>A0A1X7FJL0_TRICW</name>
<dbReference type="GeneID" id="95549836"/>
<dbReference type="GO" id="GO:0008168">
    <property type="term" value="F:methyltransferase activity"/>
    <property type="evidence" value="ECO:0007669"/>
    <property type="project" value="UniProtKB-KW"/>
</dbReference>
<reference evidence="6" key="1">
    <citation type="submission" date="2017-04" db="EMBL/GenBank/DDBJ databases">
        <authorList>
            <person name="Varghese N."/>
            <person name="Submissions S."/>
        </authorList>
    </citation>
    <scope>NUCLEOTIDE SEQUENCE [LARGE SCALE GENOMIC DNA]</scope>
    <source>
        <strain evidence="6">Ballard 720</strain>
    </source>
</reference>
<keyword evidence="6" id="KW-1185">Reference proteome</keyword>
<dbReference type="Proteomes" id="UP000192911">
    <property type="component" value="Unassembled WGS sequence"/>
</dbReference>
<evidence type="ECO:0000256" key="2">
    <source>
        <dbReference type="ARBA" id="ARBA00022679"/>
    </source>
</evidence>
<dbReference type="RefSeq" id="WP_085228740.1">
    <property type="nucleotide sequence ID" value="NZ_BSQD01000009.1"/>
</dbReference>
<sequence>MNDARQTANEQFALWNGYAGRAWVDTQATLDRLFEPIQTMLVEAVRNASAHSVLDVGCGTGATTLAIARMLGTHGRSLGVDLSEPMIAAARTRAEQENLPVAFVCADAQTHAFEPASADMIVSRFGVMFFADPVAAFTNLRSAARDGAALHAIVWRSAAENPFMTTAERAAAPLLPNLPPRRAEGPGQFAFADRARVSSILEKSRWTHVEMRPIDVPCTVPADAIAGYASRLGPVGAALQEVDEPTRERVLKTVSAAFGEYLHGGELRFDAACWAVTARAG</sequence>
<feature type="domain" description="Methyltransferase" evidence="4">
    <location>
        <begin position="53"/>
        <end position="146"/>
    </location>
</feature>
<evidence type="ECO:0000313" key="6">
    <source>
        <dbReference type="Proteomes" id="UP000192911"/>
    </source>
</evidence>
<proteinExistence type="predicted"/>
<dbReference type="PANTHER" id="PTHR43464:SF19">
    <property type="entry name" value="UBIQUINONE BIOSYNTHESIS O-METHYLTRANSFERASE, MITOCHONDRIAL"/>
    <property type="match status" value="1"/>
</dbReference>
<evidence type="ECO:0000256" key="1">
    <source>
        <dbReference type="ARBA" id="ARBA00022603"/>
    </source>
</evidence>
<dbReference type="Pfam" id="PF13649">
    <property type="entry name" value="Methyltransf_25"/>
    <property type="match status" value="1"/>
</dbReference>